<accession>A0AAC8QUN3</accession>
<dbReference type="RefSeq" id="WP_047373389.1">
    <property type="nucleotide sequence ID" value="NZ_CP011602.1"/>
</dbReference>
<sequence>MGWKIPDIPDKKEAPKPNYRLRGILFIPMAVAGIFFSLFTLNVTSYFEVMIYGILPVGLLWMCFMGVSINRYQQSLNDVLIWNEEKEITKKHWQRWSRRQLAIVGNVIFTPEQKGMGALLGEPENVPAYPCKARPLADVTHHSVASLLADIHVRLEEQCSDYHHMLHAVYLFSSSTGGDEKTEYAVFQQWGLFPEPFTSIDAISPLFDNDFDGLILVLCAQLWQEGNEKRESEFVSAQLISSSLFAQQNSIPVFAGLGRVMPLDPEGIAYNMDILLEYNQLQFNELHHVWVTQTDETLVANIMQYADQRQWQLPKRLPVHLIDHSFGPASDMAFPLALAMLTDAVNITGQDQLIIGRTLPQTKTMQLCLITEKLFSE</sequence>
<evidence type="ECO:0000313" key="2">
    <source>
        <dbReference type="EMBL" id="AKL15374.1"/>
    </source>
</evidence>
<name>A0AAC8QUN3_9ENTR</name>
<dbReference type="EMBL" id="CP011602">
    <property type="protein sequence ID" value="AKL15374.1"/>
    <property type="molecule type" value="Genomic_DNA"/>
</dbReference>
<feature type="transmembrane region" description="Helical" evidence="1">
    <location>
        <begin position="21"/>
        <end position="43"/>
    </location>
</feature>
<dbReference type="KEGG" id="kin:AB182_20590"/>
<reference evidence="2 3" key="1">
    <citation type="submission" date="2015-06" db="EMBL/GenBank/DDBJ databases">
        <title>Rapid spread of a carbapenem resistance gene driven by multiple levels of genetic mobility.</title>
        <authorList>
            <person name="Sheppard A.E."/>
            <person name="Stoesser N."/>
            <person name="Wilson D."/>
            <person name="Sebra R."/>
            <person name="Kasarskis A."/>
            <person name="Anson L."/>
            <person name="Giess A."/>
            <person name="Pankhurst L."/>
            <person name="Vaughan A."/>
            <person name="Grim C.J."/>
            <person name="Cox H."/>
            <person name="Yeh A."/>
            <person name="Sifri C.D."/>
            <person name="Walker S."/>
            <person name="Peto T.E."/>
            <person name="Crook D.W."/>
            <person name="Mathers A.J."/>
        </authorList>
    </citation>
    <scope>NUCLEOTIDE SEQUENCE [LARGE SCALE GENOMIC DNA]</scope>
    <source>
        <strain evidence="2 3">CAV1151</strain>
    </source>
</reference>
<dbReference type="AlphaFoldDB" id="A0AAC8QUN3"/>
<gene>
    <name evidence="2" type="ORF">AB182_20590</name>
</gene>
<keyword evidence="1" id="KW-1133">Transmembrane helix</keyword>
<protein>
    <submittedName>
        <fullName evidence="2">Uncharacterized protein</fullName>
    </submittedName>
</protein>
<dbReference type="Proteomes" id="UP000035479">
    <property type="component" value="Chromosome"/>
</dbReference>
<evidence type="ECO:0000256" key="1">
    <source>
        <dbReference type="SAM" id="Phobius"/>
    </source>
</evidence>
<proteinExistence type="predicted"/>
<evidence type="ECO:0000313" key="3">
    <source>
        <dbReference type="Proteomes" id="UP000035479"/>
    </source>
</evidence>
<feature type="transmembrane region" description="Helical" evidence="1">
    <location>
        <begin position="49"/>
        <end position="67"/>
    </location>
</feature>
<keyword evidence="1" id="KW-0812">Transmembrane</keyword>
<keyword evidence="1" id="KW-0472">Membrane</keyword>
<organism evidence="2 3">
    <name type="scientific">Phytobacter ursingii</name>
    <dbReference type="NCBI Taxonomy" id="1972431"/>
    <lineage>
        <taxon>Bacteria</taxon>
        <taxon>Pseudomonadati</taxon>
        <taxon>Pseudomonadota</taxon>
        <taxon>Gammaproteobacteria</taxon>
        <taxon>Enterobacterales</taxon>
        <taxon>Enterobacteriaceae</taxon>
        <taxon>Phytobacter</taxon>
    </lineage>
</organism>